<dbReference type="SUPFAM" id="SSF49777">
    <property type="entry name" value="PEBP-like"/>
    <property type="match status" value="1"/>
</dbReference>
<dbReference type="InterPro" id="IPR005247">
    <property type="entry name" value="YbhB_YbcL/LppC-like"/>
</dbReference>
<dbReference type="InterPro" id="IPR008914">
    <property type="entry name" value="PEBP"/>
</dbReference>
<reference evidence="4" key="1">
    <citation type="journal article" date="2019" name="Int. J. Syst. Evol. Microbiol.">
        <title>The Global Catalogue of Microorganisms (GCM) 10K type strain sequencing project: providing services to taxonomists for standard genome sequencing and annotation.</title>
        <authorList>
            <consortium name="The Broad Institute Genomics Platform"/>
            <consortium name="The Broad Institute Genome Sequencing Center for Infectious Disease"/>
            <person name="Wu L."/>
            <person name="Ma J."/>
        </authorList>
    </citation>
    <scope>NUCLEOTIDE SEQUENCE [LARGE SCALE GENOMIC DNA]</scope>
    <source>
        <strain evidence="4">JCM 11136</strain>
    </source>
</reference>
<evidence type="ECO:0008006" key="5">
    <source>
        <dbReference type="Google" id="ProtNLM"/>
    </source>
</evidence>
<accession>A0ABP3Z407</accession>
<keyword evidence="4" id="KW-1185">Reference proteome</keyword>
<dbReference type="Proteomes" id="UP001501578">
    <property type="component" value="Unassembled WGS sequence"/>
</dbReference>
<feature type="chain" id="PRO_5046889884" description="YbhB/YbcL family Raf kinase inhibitor-like protein" evidence="2">
    <location>
        <begin position="39"/>
        <end position="189"/>
    </location>
</feature>
<dbReference type="Pfam" id="PF01161">
    <property type="entry name" value="PBP"/>
    <property type="match status" value="1"/>
</dbReference>
<comment type="similarity">
    <text evidence="1">Belongs to the UPF0098 family.</text>
</comment>
<evidence type="ECO:0000256" key="2">
    <source>
        <dbReference type="SAM" id="SignalP"/>
    </source>
</evidence>
<feature type="signal peptide" evidence="2">
    <location>
        <begin position="1"/>
        <end position="38"/>
    </location>
</feature>
<evidence type="ECO:0000313" key="3">
    <source>
        <dbReference type="EMBL" id="GAA0912273.1"/>
    </source>
</evidence>
<organism evidence="3 4">
    <name type="scientific">Nonomuraea longicatena</name>
    <dbReference type="NCBI Taxonomy" id="83682"/>
    <lineage>
        <taxon>Bacteria</taxon>
        <taxon>Bacillati</taxon>
        <taxon>Actinomycetota</taxon>
        <taxon>Actinomycetes</taxon>
        <taxon>Streptosporangiales</taxon>
        <taxon>Streptosporangiaceae</taxon>
        <taxon>Nonomuraea</taxon>
    </lineage>
</organism>
<dbReference type="PANTHER" id="PTHR30289:SF1">
    <property type="entry name" value="PEBP (PHOSPHATIDYLETHANOLAMINE-BINDING PROTEIN) FAMILY PROTEIN"/>
    <property type="match status" value="1"/>
</dbReference>
<dbReference type="EMBL" id="BAAAHQ010000001">
    <property type="protein sequence ID" value="GAA0912273.1"/>
    <property type="molecule type" value="Genomic_DNA"/>
</dbReference>
<dbReference type="NCBIfam" id="TIGR00481">
    <property type="entry name" value="YbhB/YbcL family Raf kinase inhibitor-like protein"/>
    <property type="match status" value="1"/>
</dbReference>
<sequence>MGLRYTASRARRAAAMTAVAGLAVAMSGCALLPSRSHADIGQLNVTSPELREGEPLPAEYSCEGDQGSPPLRWSGEPLPGAKSIAIVVDSHTEPKPSVQWVIYNIPPDWTELGTGAAEDLPDANTAQAAASSGKVGYEPPCDRGGTYRFSVYALNARIDADGSKELPVILKKIADRTIARGRLTAVNIE</sequence>
<name>A0ABP3Z407_9ACTN</name>
<dbReference type="RefSeq" id="WP_343947771.1">
    <property type="nucleotide sequence ID" value="NZ_BAAAHQ010000001.1"/>
</dbReference>
<gene>
    <name evidence="3" type="ORF">GCM10009560_02650</name>
</gene>
<keyword evidence="2" id="KW-0732">Signal</keyword>
<protein>
    <recommendedName>
        <fullName evidence="5">YbhB/YbcL family Raf kinase inhibitor-like protein</fullName>
    </recommendedName>
</protein>
<dbReference type="PANTHER" id="PTHR30289">
    <property type="entry name" value="UNCHARACTERIZED PROTEIN YBCL-RELATED"/>
    <property type="match status" value="1"/>
</dbReference>
<dbReference type="InterPro" id="IPR036610">
    <property type="entry name" value="PEBP-like_sf"/>
</dbReference>
<proteinExistence type="inferred from homology"/>
<evidence type="ECO:0000313" key="4">
    <source>
        <dbReference type="Proteomes" id="UP001501578"/>
    </source>
</evidence>
<dbReference type="PROSITE" id="PS51257">
    <property type="entry name" value="PROKAR_LIPOPROTEIN"/>
    <property type="match status" value="1"/>
</dbReference>
<dbReference type="Gene3D" id="3.90.280.10">
    <property type="entry name" value="PEBP-like"/>
    <property type="match status" value="1"/>
</dbReference>
<evidence type="ECO:0000256" key="1">
    <source>
        <dbReference type="ARBA" id="ARBA00007120"/>
    </source>
</evidence>
<dbReference type="CDD" id="cd00865">
    <property type="entry name" value="PEBP_bact_arch"/>
    <property type="match status" value="1"/>
</dbReference>
<comment type="caution">
    <text evidence="3">The sequence shown here is derived from an EMBL/GenBank/DDBJ whole genome shotgun (WGS) entry which is preliminary data.</text>
</comment>